<dbReference type="InterPro" id="IPR013780">
    <property type="entry name" value="Glyco_hydro_b"/>
</dbReference>
<evidence type="ECO:0000256" key="1">
    <source>
        <dbReference type="PROSITE-ProRule" id="PRU00239"/>
    </source>
</evidence>
<gene>
    <name evidence="5" type="ORF">ABB37_09533</name>
</gene>
<keyword evidence="6" id="KW-1185">Reference proteome</keyword>
<dbReference type="RefSeq" id="XP_015652382.1">
    <property type="nucleotide sequence ID" value="XM_015809062.1"/>
</dbReference>
<evidence type="ECO:0000313" key="5">
    <source>
        <dbReference type="EMBL" id="KPA73944.1"/>
    </source>
</evidence>
<dbReference type="SUPFAM" id="SSF101601">
    <property type="entry name" value="Smp-1-like"/>
    <property type="match status" value="1"/>
</dbReference>
<dbReference type="PRINTS" id="PR00704">
    <property type="entry name" value="CALPAIN"/>
</dbReference>
<dbReference type="VEuPathDB" id="TriTrypDB:LpyrH10_32_0660"/>
<dbReference type="InterPro" id="IPR036310">
    <property type="entry name" value="Smp-1-like_sf"/>
</dbReference>
<name>A0A0N0VCW1_LEPPY</name>
<dbReference type="OrthoDB" id="424753at2759"/>
<dbReference type="Pfam" id="PF09149">
    <property type="entry name" value="DUF1935"/>
    <property type="match status" value="1"/>
</dbReference>
<dbReference type="RefSeq" id="XP_015652384.1">
    <property type="nucleotide sequence ID" value="XM_015809064.1"/>
</dbReference>
<dbReference type="Proteomes" id="UP000037923">
    <property type="component" value="Unassembled WGS sequence"/>
</dbReference>
<dbReference type="GO" id="GO:0004198">
    <property type="term" value="F:calcium-dependent cysteine-type endopeptidase activity"/>
    <property type="evidence" value="ECO:0007669"/>
    <property type="project" value="InterPro"/>
</dbReference>
<dbReference type="Gene3D" id="2.60.40.1180">
    <property type="entry name" value="Golgi alpha-mannosidase II"/>
    <property type="match status" value="1"/>
</dbReference>
<comment type="caution">
    <text evidence="5">The sequence shown here is derived from an EMBL/GenBank/DDBJ whole genome shotgun (WGS) entry which is preliminary data.</text>
</comment>
<dbReference type="EMBL" id="LGTL01000032">
    <property type="protein sequence ID" value="KPA73943.1"/>
    <property type="molecule type" value="Genomic_DNA"/>
</dbReference>
<organism evidence="5 6">
    <name type="scientific">Leptomonas pyrrhocoris</name>
    <name type="common">Firebug parasite</name>
    <dbReference type="NCBI Taxonomy" id="157538"/>
    <lineage>
        <taxon>Eukaryota</taxon>
        <taxon>Discoba</taxon>
        <taxon>Euglenozoa</taxon>
        <taxon>Kinetoplastea</taxon>
        <taxon>Metakinetoplastina</taxon>
        <taxon>Trypanosomatida</taxon>
        <taxon>Trypanosomatidae</taxon>
        <taxon>Leishmaniinae</taxon>
        <taxon>Leptomonas</taxon>
    </lineage>
</organism>
<dbReference type="EMBL" id="LGTL01000032">
    <property type="protein sequence ID" value="KPA73945.1"/>
    <property type="molecule type" value="Genomic_DNA"/>
</dbReference>
<feature type="domain" description="Calpain catalytic" evidence="4">
    <location>
        <begin position="428"/>
        <end position="773"/>
    </location>
</feature>
<dbReference type="EMBL" id="LGTL01000032">
    <property type="protein sequence ID" value="KPA73944.1"/>
    <property type="molecule type" value="Genomic_DNA"/>
</dbReference>
<dbReference type="PANTHER" id="PTHR10183:SF423">
    <property type="entry name" value="LEUCINE-RICH REPEAT PROTEIN (LRRP)"/>
    <property type="match status" value="1"/>
</dbReference>
<dbReference type="InterPro" id="IPR015232">
    <property type="entry name" value="DUF1935"/>
</dbReference>
<reference evidence="5 6" key="1">
    <citation type="submission" date="2015-07" db="EMBL/GenBank/DDBJ databases">
        <title>High-quality genome of monoxenous trypanosomatid Leptomonas pyrrhocoris.</title>
        <authorList>
            <person name="Flegontov P."/>
            <person name="Butenko A."/>
            <person name="Firsov S."/>
            <person name="Vlcek C."/>
            <person name="Logacheva M.D."/>
            <person name="Field M."/>
            <person name="Filatov D."/>
            <person name="Flegontova O."/>
            <person name="Gerasimov E."/>
            <person name="Jackson A.P."/>
            <person name="Kelly S."/>
            <person name="Opperdoes F."/>
            <person name="O'Reilly A."/>
            <person name="Votypka J."/>
            <person name="Yurchenko V."/>
            <person name="Lukes J."/>
        </authorList>
    </citation>
    <scope>NUCLEOTIDE SEQUENCE [LARGE SCALE GENOMIC DNA]</scope>
    <source>
        <strain evidence="5">H10</strain>
    </source>
</reference>
<dbReference type="GO" id="GO:0006508">
    <property type="term" value="P:proteolysis"/>
    <property type="evidence" value="ECO:0007669"/>
    <property type="project" value="InterPro"/>
</dbReference>
<protein>
    <submittedName>
        <fullName evidence="5">Putative calpain-like cysteine peptidase putativecysteine peptidase Clan CA family C2</fullName>
    </submittedName>
</protein>
<dbReference type="CDD" id="cd00044">
    <property type="entry name" value="CysPc"/>
    <property type="match status" value="1"/>
</dbReference>
<evidence type="ECO:0000313" key="6">
    <source>
        <dbReference type="Proteomes" id="UP000037923"/>
    </source>
</evidence>
<dbReference type="InterPro" id="IPR038765">
    <property type="entry name" value="Papain-like_cys_pep_sf"/>
</dbReference>
<dbReference type="PROSITE" id="PS50203">
    <property type="entry name" value="CALPAIN_CAT"/>
    <property type="match status" value="1"/>
</dbReference>
<evidence type="ECO:0000259" key="4">
    <source>
        <dbReference type="PROSITE" id="PS50203"/>
    </source>
</evidence>
<dbReference type="Gene3D" id="3.90.70.10">
    <property type="entry name" value="Cysteine proteinases"/>
    <property type="match status" value="1"/>
</dbReference>
<keyword evidence="2" id="KW-0175">Coiled coil</keyword>
<dbReference type="OMA" id="HPYYVIP"/>
<comment type="caution">
    <text evidence="1">Lacks conserved residue(s) required for the propagation of feature annotation.</text>
</comment>
<dbReference type="RefSeq" id="XP_015652383.1">
    <property type="nucleotide sequence ID" value="XM_015809063.1"/>
</dbReference>
<accession>A0A0N0VCW1</accession>
<proteinExistence type="predicted"/>
<sequence>MDCSTLPPTAREDNITDDMLDLYAEDALVSAMHSTNYGAGSPNTGALRLRQFSTVDSASCSLRPNGHLGPLALGTVRPAEAAAVGPQSSSSLMGLESMENIVFQRQSRRTNVQQRPSLDDNASVSNITSDDSGDFGFLTSDARDADAYDAIRDYLVYCKQQEKDLEELEEECAQLEAEQQLLYGAAVAVKMTKRGSLAASSASPLCADGAVSAGASPRVEGDIGCTAQSVAEEFAEEDIDPLNPCPYVDACTGGKTRALYRYGPPSFQGDYKPVFKNGFLYRCATREGLWVFYNDSQKYQMHVRYIFGATSTLAAGPHASLKQLRPGEVELAVTVWPQETEVLLQGEVNGFKNLSVATPVDASYVNTHTAASTATARALLSRYARQSGKSSVTMLTSEDVLDCCFKGNKNGPTKGSSGGASAGASVCHYVDPAFPPCSASIYRHDVDDIFLWDMPWRRPADYLPKKQIAEACLFAGAALPTDPSSGDGGDAYLSSAASLLAEHPDSIYKLFRHPTSADAGRKARTVGAYHVTLGHGGWWTSTVVDDYLPASLRGPDMGRCAHDLRKLWYPLLEKAYAKLHGSYAAIQCGDPLEALQDFTGFPTFRFDEEWAEVAEKVKSSLSCFPNTAETERLFDMLEAKVNACGYLVCLSLPDEGPTEAKQMQMGMVYGSSYAVLRVVRYEDYRLVQVRCPTMRLDGDGLWSAESVRWRQEPELAKLCGMRTAAGGSSDFGVVGDDGGGDSTVFDEGNDVTPGGLWLDWSEALLMFEGGGVCCSHWDWTEDCRVRGAFHNGIPSLALEVRVEAADGEEGEAAGPVEAYCVLSQEDDRGLPPDHPNRALQPLMLCVSSVISSQDALEPPGRTASTQCICLACSTDPDSPTEQLSYILGRDTALRTAFEPSAHPYYIIPRSLGETSNKLFTVGIISSTPVTKNGRLRVRAVQLPSDSPVFENQWEFSTAQVTGVAAAAFQLRGADGRVRVGCGSSIG</sequence>
<dbReference type="InterPro" id="IPR022684">
    <property type="entry name" value="Calpain_cysteine_protease"/>
</dbReference>
<dbReference type="InterPro" id="IPR001300">
    <property type="entry name" value="Peptidase_C2_calpain_cat"/>
</dbReference>
<evidence type="ECO:0000256" key="3">
    <source>
        <dbReference type="SAM" id="MobiDB-lite"/>
    </source>
</evidence>
<evidence type="ECO:0000256" key="2">
    <source>
        <dbReference type="SAM" id="Coils"/>
    </source>
</evidence>
<dbReference type="GeneID" id="26909816"/>
<feature type="coiled-coil region" evidence="2">
    <location>
        <begin position="151"/>
        <end position="185"/>
    </location>
</feature>
<dbReference type="AlphaFoldDB" id="A0A0N0VCW1"/>
<dbReference type="SUPFAM" id="SSF54001">
    <property type="entry name" value="Cysteine proteinases"/>
    <property type="match status" value="1"/>
</dbReference>
<dbReference type="SMART" id="SM00230">
    <property type="entry name" value="CysPc"/>
    <property type="match status" value="1"/>
</dbReference>
<dbReference type="Pfam" id="PF00648">
    <property type="entry name" value="Peptidase_C2"/>
    <property type="match status" value="1"/>
</dbReference>
<feature type="region of interest" description="Disordered" evidence="3">
    <location>
        <begin position="107"/>
        <end position="126"/>
    </location>
</feature>
<dbReference type="PANTHER" id="PTHR10183">
    <property type="entry name" value="CALPAIN"/>
    <property type="match status" value="1"/>
</dbReference>